<comment type="caution">
    <text evidence="1">The sequence shown here is derived from an EMBL/GenBank/DDBJ whole genome shotgun (WGS) entry which is preliminary data.</text>
</comment>
<name>A0ABD2AL85_VESMC</name>
<dbReference type="Proteomes" id="UP001607303">
    <property type="component" value="Unassembled WGS sequence"/>
</dbReference>
<dbReference type="EMBL" id="JAYRBN010000116">
    <property type="protein sequence ID" value="KAL2721369.1"/>
    <property type="molecule type" value="Genomic_DNA"/>
</dbReference>
<reference evidence="1 2" key="1">
    <citation type="journal article" date="2024" name="Ann. Entomol. Soc. Am.">
        <title>Genomic analyses of the southern and eastern yellowjacket wasps (Hymenoptera: Vespidae) reveal evolutionary signatures of social life.</title>
        <authorList>
            <person name="Catto M.A."/>
            <person name="Caine P.B."/>
            <person name="Orr S.E."/>
            <person name="Hunt B.G."/>
            <person name="Goodisman M.A.D."/>
        </authorList>
    </citation>
    <scope>NUCLEOTIDE SEQUENCE [LARGE SCALE GENOMIC DNA]</scope>
    <source>
        <strain evidence="1">232</strain>
        <tissue evidence="1">Head and thorax</tissue>
    </source>
</reference>
<evidence type="ECO:0008006" key="3">
    <source>
        <dbReference type="Google" id="ProtNLM"/>
    </source>
</evidence>
<organism evidence="1 2">
    <name type="scientific">Vespula maculifrons</name>
    <name type="common">Eastern yellow jacket</name>
    <name type="synonym">Wasp</name>
    <dbReference type="NCBI Taxonomy" id="7453"/>
    <lineage>
        <taxon>Eukaryota</taxon>
        <taxon>Metazoa</taxon>
        <taxon>Ecdysozoa</taxon>
        <taxon>Arthropoda</taxon>
        <taxon>Hexapoda</taxon>
        <taxon>Insecta</taxon>
        <taxon>Pterygota</taxon>
        <taxon>Neoptera</taxon>
        <taxon>Endopterygota</taxon>
        <taxon>Hymenoptera</taxon>
        <taxon>Apocrita</taxon>
        <taxon>Aculeata</taxon>
        <taxon>Vespoidea</taxon>
        <taxon>Vespidae</taxon>
        <taxon>Vespinae</taxon>
        <taxon>Vespula</taxon>
    </lineage>
</organism>
<sequence>MTLTVTSLVVLWYSARTQMRSGDTRFRGTTTMSGLWPTFIVPSSVVLWTSTRELRKISCIPFLQLLTNS</sequence>
<proteinExistence type="predicted"/>
<accession>A0ABD2AL85</accession>
<gene>
    <name evidence="1" type="ORF">V1477_020189</name>
</gene>
<evidence type="ECO:0000313" key="2">
    <source>
        <dbReference type="Proteomes" id="UP001607303"/>
    </source>
</evidence>
<keyword evidence="2" id="KW-1185">Reference proteome</keyword>
<dbReference type="AlphaFoldDB" id="A0ABD2AL85"/>
<evidence type="ECO:0000313" key="1">
    <source>
        <dbReference type="EMBL" id="KAL2721369.1"/>
    </source>
</evidence>
<protein>
    <recommendedName>
        <fullName evidence="3">Secreted protein</fullName>
    </recommendedName>
</protein>